<name>A0A4Q7Y2I1_9ACTN</name>
<dbReference type="EMBL" id="SHKV01000001">
    <property type="protein sequence ID" value="RZU31027.1"/>
    <property type="molecule type" value="Genomic_DNA"/>
</dbReference>
<sequence length="228" mass="24892">MVGGHVEAFGARALHRQGLDHVSVRQEPRTGIPLTVDGAPLLNLTAEYYCVWDSPGQYLAVDESAVKVYAGAKAAGEPLFRYEYLRAATGDVPGAHVQIHGHRDALTFVMTRAGVGSPRGQRLAGRVAQGAAVPQMSDLHFPVGGSRFRPSLEDVLDMLVRELGVDHEKGWREALAAGRERWRRMQIRAVVRDAPGEAVAALQQLGYEVRLPDGLSAPQDNYSRLHEL</sequence>
<comment type="caution">
    <text evidence="1">The sequence shown here is derived from an EMBL/GenBank/DDBJ whole genome shotgun (WGS) entry which is preliminary data.</text>
</comment>
<keyword evidence="2" id="KW-1185">Reference proteome</keyword>
<protein>
    <submittedName>
        <fullName evidence="1">Uncharacterized protein</fullName>
    </submittedName>
</protein>
<reference evidence="1 2" key="1">
    <citation type="submission" date="2019-02" db="EMBL/GenBank/DDBJ databases">
        <title>Sequencing the genomes of 1000 actinobacteria strains.</title>
        <authorList>
            <person name="Klenk H.-P."/>
        </authorList>
    </citation>
    <scope>NUCLEOTIDE SEQUENCE [LARGE SCALE GENOMIC DNA]</scope>
    <source>
        <strain evidence="1 2">DSM 44509</strain>
    </source>
</reference>
<dbReference type="AlphaFoldDB" id="A0A4Q7Y2I1"/>
<organism evidence="1 2">
    <name type="scientific">Blastococcus saxobsidens</name>
    <dbReference type="NCBI Taxonomy" id="138336"/>
    <lineage>
        <taxon>Bacteria</taxon>
        <taxon>Bacillati</taxon>
        <taxon>Actinomycetota</taxon>
        <taxon>Actinomycetes</taxon>
        <taxon>Geodermatophilales</taxon>
        <taxon>Geodermatophilaceae</taxon>
        <taxon>Blastococcus</taxon>
    </lineage>
</organism>
<dbReference type="Proteomes" id="UP000292507">
    <property type="component" value="Unassembled WGS sequence"/>
</dbReference>
<evidence type="ECO:0000313" key="2">
    <source>
        <dbReference type="Proteomes" id="UP000292507"/>
    </source>
</evidence>
<proteinExistence type="predicted"/>
<gene>
    <name evidence="1" type="ORF">BKA19_0669</name>
</gene>
<accession>A0A4Q7Y2I1</accession>
<evidence type="ECO:0000313" key="1">
    <source>
        <dbReference type="EMBL" id="RZU31027.1"/>
    </source>
</evidence>